<organism evidence="2 3">
    <name type="scientific">Thalassoglobus neptunius</name>
    <dbReference type="NCBI Taxonomy" id="1938619"/>
    <lineage>
        <taxon>Bacteria</taxon>
        <taxon>Pseudomonadati</taxon>
        <taxon>Planctomycetota</taxon>
        <taxon>Planctomycetia</taxon>
        <taxon>Planctomycetales</taxon>
        <taxon>Planctomycetaceae</taxon>
        <taxon>Thalassoglobus</taxon>
    </lineage>
</organism>
<dbReference type="Pfam" id="PF07608">
    <property type="entry name" value="DUF1571"/>
    <property type="match status" value="1"/>
</dbReference>
<evidence type="ECO:0000256" key="1">
    <source>
        <dbReference type="SAM" id="Phobius"/>
    </source>
</evidence>
<reference evidence="2 3" key="1">
    <citation type="submission" date="2019-02" db="EMBL/GenBank/DDBJ databases">
        <title>Deep-cultivation of Planctomycetes and their phenomic and genomic characterization uncovers novel biology.</title>
        <authorList>
            <person name="Wiegand S."/>
            <person name="Jogler M."/>
            <person name="Boedeker C."/>
            <person name="Pinto D."/>
            <person name="Vollmers J."/>
            <person name="Rivas-Marin E."/>
            <person name="Kohn T."/>
            <person name="Peeters S.H."/>
            <person name="Heuer A."/>
            <person name="Rast P."/>
            <person name="Oberbeckmann S."/>
            <person name="Bunk B."/>
            <person name="Jeske O."/>
            <person name="Meyerdierks A."/>
            <person name="Storesund J.E."/>
            <person name="Kallscheuer N."/>
            <person name="Luecker S."/>
            <person name="Lage O.M."/>
            <person name="Pohl T."/>
            <person name="Merkel B.J."/>
            <person name="Hornburger P."/>
            <person name="Mueller R.-W."/>
            <person name="Bruemmer F."/>
            <person name="Labrenz M."/>
            <person name="Spormann A.M."/>
            <person name="Op Den Camp H."/>
            <person name="Overmann J."/>
            <person name="Amann R."/>
            <person name="Jetten M.S.M."/>
            <person name="Mascher T."/>
            <person name="Medema M.H."/>
            <person name="Devos D.P."/>
            <person name="Kaster A.-K."/>
            <person name="Ovreas L."/>
            <person name="Rohde M."/>
            <person name="Galperin M.Y."/>
            <person name="Jogler C."/>
        </authorList>
    </citation>
    <scope>NUCLEOTIDE SEQUENCE [LARGE SCALE GENOMIC DNA]</scope>
    <source>
        <strain evidence="2 3">KOR42</strain>
    </source>
</reference>
<evidence type="ECO:0008006" key="4">
    <source>
        <dbReference type="Google" id="ProtNLM"/>
    </source>
</evidence>
<evidence type="ECO:0000313" key="2">
    <source>
        <dbReference type="EMBL" id="TWT58712.1"/>
    </source>
</evidence>
<keyword evidence="3" id="KW-1185">Reference proteome</keyword>
<name>A0A5C5XA24_9PLAN</name>
<dbReference type="OrthoDB" id="5456309at2"/>
<keyword evidence="1" id="KW-0472">Membrane</keyword>
<proteinExistence type="predicted"/>
<dbReference type="AlphaFoldDB" id="A0A5C5XA24"/>
<evidence type="ECO:0000313" key="3">
    <source>
        <dbReference type="Proteomes" id="UP000317243"/>
    </source>
</evidence>
<feature type="transmembrane region" description="Helical" evidence="1">
    <location>
        <begin position="22"/>
        <end position="40"/>
    </location>
</feature>
<dbReference type="EMBL" id="SIHI01000001">
    <property type="protein sequence ID" value="TWT58712.1"/>
    <property type="molecule type" value="Genomic_DNA"/>
</dbReference>
<keyword evidence="1" id="KW-0812">Transmembrane</keyword>
<dbReference type="InterPro" id="IPR011465">
    <property type="entry name" value="DUF1571"/>
</dbReference>
<comment type="caution">
    <text evidence="2">The sequence shown here is derived from an EMBL/GenBank/DDBJ whole genome shotgun (WGS) entry which is preliminary data.</text>
</comment>
<dbReference type="Proteomes" id="UP000317243">
    <property type="component" value="Unassembled WGS sequence"/>
</dbReference>
<keyword evidence="1" id="KW-1133">Transmembrane helix</keyword>
<dbReference type="RefSeq" id="WP_146509291.1">
    <property type="nucleotide sequence ID" value="NZ_SIHI01000001.1"/>
</dbReference>
<gene>
    <name evidence="2" type="ORF">KOR42_20980</name>
</gene>
<sequence length="272" mass="31031">MESSHLTIRSTQSPAACNFCKIGVYFLMFGAFLLVGPVAAQEAANQHPLVPALEMARHSLEKLNQIKDYQATFVKREFINNQLTTEQTLLKVRHQPFSVYMRFISPAPGREVLYVAGKNQNQLLAHEASGLSSLVGTVSLPVNSPTVMANTRHPITDAGMKRLMELVIEQWELESKYGEIDVKFYPDAKMGDIACEVIEVTHPRPRRQFDFALTRVFFEKNSRLPIRVENYDFPAPPNQRPQLLEEYTYQNLKLNVGFTDADFDRNNPEYSF</sequence>
<protein>
    <recommendedName>
        <fullName evidence="4">DUF1571 domain-containing protein</fullName>
    </recommendedName>
</protein>
<accession>A0A5C5XA24</accession>